<feature type="binding site" evidence="14">
    <location>
        <position position="486"/>
    </location>
    <ligand>
        <name>Ca(2+)</name>
        <dbReference type="ChEBI" id="CHEBI:29108"/>
        <label>1</label>
    </ligand>
</feature>
<dbReference type="FunFam" id="2.20.100.10:FF:000006">
    <property type="entry name" value="A disintegrin and metalloproteinase with thrombospondin motifs 1"/>
    <property type="match status" value="1"/>
</dbReference>
<evidence type="ECO:0000256" key="1">
    <source>
        <dbReference type="ARBA" id="ARBA00004498"/>
    </source>
</evidence>
<dbReference type="InterPro" id="IPR041645">
    <property type="entry name" value="ADAMTS_CR_2"/>
</dbReference>
<feature type="binding site" evidence="14">
    <location>
        <position position="254"/>
    </location>
    <ligand>
        <name>Ca(2+)</name>
        <dbReference type="ChEBI" id="CHEBI:29108"/>
        <label>2</label>
    </ligand>
</feature>
<dbReference type="GO" id="GO:0006508">
    <property type="term" value="P:proteolysis"/>
    <property type="evidence" value="ECO:0007669"/>
    <property type="project" value="UniProtKB-KW"/>
</dbReference>
<evidence type="ECO:0000256" key="3">
    <source>
        <dbReference type="ARBA" id="ARBA00022530"/>
    </source>
</evidence>
<dbReference type="Pfam" id="PF01421">
    <property type="entry name" value="Reprolysin"/>
    <property type="match status" value="1"/>
</dbReference>
<dbReference type="InterPro" id="IPR010294">
    <property type="entry name" value="ADAMTS_spacer1"/>
</dbReference>
<evidence type="ECO:0000256" key="17">
    <source>
        <dbReference type="SAM" id="MobiDB-lite"/>
    </source>
</evidence>
<evidence type="ECO:0000256" key="12">
    <source>
        <dbReference type="ARBA" id="ARBA00023180"/>
    </source>
</evidence>
<dbReference type="MEROPS" id="M12.225"/>
<dbReference type="SMART" id="SM00608">
    <property type="entry name" value="ACR"/>
    <property type="match status" value="1"/>
</dbReference>
<keyword evidence="9" id="KW-0482">Metalloprotease</keyword>
<dbReference type="SUPFAM" id="SSF55486">
    <property type="entry name" value="Metalloproteases ('zincins'), catalytic domain"/>
    <property type="match status" value="1"/>
</dbReference>
<dbReference type="GO" id="GO:0031012">
    <property type="term" value="C:extracellular matrix"/>
    <property type="evidence" value="ECO:0007669"/>
    <property type="project" value="TreeGrafter"/>
</dbReference>
<dbReference type="InterPro" id="IPR000884">
    <property type="entry name" value="TSP1_rpt"/>
</dbReference>
<dbReference type="InterPro" id="IPR024079">
    <property type="entry name" value="MetalloPept_cat_dom_sf"/>
</dbReference>
<evidence type="ECO:0000256" key="16">
    <source>
        <dbReference type="PROSITE-ProRule" id="PRU00276"/>
    </source>
</evidence>
<keyword evidence="12" id="KW-0325">Glycoprotein</keyword>
<dbReference type="AlphaFoldDB" id="Q4RY30"/>
<feature type="compositionally biased region" description="Basic residues" evidence="17">
    <location>
        <begin position="230"/>
        <end position="246"/>
    </location>
</feature>
<dbReference type="PRINTS" id="PR01860">
    <property type="entry name" value="ADAMTS5"/>
</dbReference>
<dbReference type="InterPro" id="IPR036383">
    <property type="entry name" value="TSP1_rpt_sf"/>
</dbReference>
<comment type="caution">
    <text evidence="20">The sequence shown here is derived from an EMBL/GenBank/DDBJ whole genome shotgun (WGS) entry which is preliminary data.</text>
</comment>
<dbReference type="InterPro" id="IPR001590">
    <property type="entry name" value="Peptidase_M12B"/>
</dbReference>
<evidence type="ECO:0000256" key="13">
    <source>
        <dbReference type="PIRSR" id="PIRSR613273-1"/>
    </source>
</evidence>
<feature type="compositionally biased region" description="Basic residues" evidence="17">
    <location>
        <begin position="205"/>
        <end position="215"/>
    </location>
</feature>
<dbReference type="Gene3D" id="2.60.120.830">
    <property type="match status" value="1"/>
</dbReference>
<dbReference type="PRINTS" id="PR01857">
    <property type="entry name" value="ADAMTSFAMILY"/>
</dbReference>
<feature type="disulfide bond" evidence="15">
    <location>
        <begin position="406"/>
        <end position="435"/>
    </location>
</feature>
<reference evidence="20" key="1">
    <citation type="journal article" date="2004" name="Nature">
        <title>Genome duplication in the teleost fish Tetraodon nigroviridis reveals the early vertebrate proto-karyotype.</title>
        <authorList>
            <person name="Jaillon O."/>
            <person name="Aury J.-M."/>
            <person name="Brunet F."/>
            <person name="Petit J.-L."/>
            <person name="Stange-Thomann N."/>
            <person name="Mauceli E."/>
            <person name="Bouneau L."/>
            <person name="Fischer C."/>
            <person name="Ozouf-Costaz C."/>
            <person name="Bernot A."/>
            <person name="Nicaud S."/>
            <person name="Jaffe D."/>
            <person name="Fisher S."/>
            <person name="Lutfalla G."/>
            <person name="Dossat C."/>
            <person name="Segurens B."/>
            <person name="Dasilva C."/>
            <person name="Salanoubat M."/>
            <person name="Levy M."/>
            <person name="Boudet N."/>
            <person name="Castellano S."/>
            <person name="Anthouard V."/>
            <person name="Jubin C."/>
            <person name="Castelli V."/>
            <person name="Katinka M."/>
            <person name="Vacherie B."/>
            <person name="Biemont C."/>
            <person name="Skalli Z."/>
            <person name="Cattolico L."/>
            <person name="Poulain J."/>
            <person name="De Berardinis V."/>
            <person name="Cruaud C."/>
            <person name="Duprat S."/>
            <person name="Brottier P."/>
            <person name="Coutanceau J.-P."/>
            <person name="Gouzy J."/>
            <person name="Parra G."/>
            <person name="Lardier G."/>
            <person name="Chapple C."/>
            <person name="McKernan K.J."/>
            <person name="McEwan P."/>
            <person name="Bosak S."/>
            <person name="Kellis M."/>
            <person name="Volff J.-N."/>
            <person name="Guigo R."/>
            <person name="Zody M.C."/>
            <person name="Mesirov J."/>
            <person name="Lindblad-Toh K."/>
            <person name="Birren B."/>
            <person name="Nusbaum C."/>
            <person name="Kahn D."/>
            <person name="Robinson-Rechavi M."/>
            <person name="Laudet V."/>
            <person name="Schachter V."/>
            <person name="Quetier F."/>
            <person name="Saurin W."/>
            <person name="Scarpelli C."/>
            <person name="Wincker P."/>
            <person name="Lander E.S."/>
            <person name="Weissenbach J."/>
            <person name="Roest Crollius H."/>
        </authorList>
    </citation>
    <scope>NUCLEOTIDE SEQUENCE [LARGE SCALE GENOMIC DNA]</scope>
</reference>
<gene>
    <name evidence="20" type="ORF">GSTENG00027174001</name>
</gene>
<evidence type="ECO:0000256" key="8">
    <source>
        <dbReference type="ARBA" id="ARBA00022833"/>
    </source>
</evidence>
<feature type="disulfide bond" evidence="15">
    <location>
        <begin position="554"/>
        <end position="565"/>
    </location>
</feature>
<evidence type="ECO:0000256" key="5">
    <source>
        <dbReference type="ARBA" id="ARBA00022685"/>
    </source>
</evidence>
<evidence type="ECO:0000256" key="4">
    <source>
        <dbReference type="ARBA" id="ARBA00022670"/>
    </source>
</evidence>
<keyword evidence="18" id="KW-0732">Signal</keyword>
<feature type="disulfide bond" evidence="15">
    <location>
        <begin position="606"/>
        <end position="618"/>
    </location>
</feature>
<feature type="binding site" evidence="14">
    <location>
        <position position="483"/>
    </location>
    <ligand>
        <name>Ca(2+)</name>
        <dbReference type="ChEBI" id="CHEBI:29108"/>
        <label>1</label>
    </ligand>
</feature>
<dbReference type="InterPro" id="IPR006586">
    <property type="entry name" value="ADAM_Cys-rich"/>
</dbReference>
<reference evidence="20" key="2">
    <citation type="submission" date="2004-02" db="EMBL/GenBank/DDBJ databases">
        <authorList>
            <consortium name="Genoscope"/>
            <consortium name="Whitehead Institute Centre for Genome Research"/>
        </authorList>
    </citation>
    <scope>NUCLEOTIDE SEQUENCE</scope>
</reference>
<evidence type="ECO:0000256" key="7">
    <source>
        <dbReference type="ARBA" id="ARBA00022801"/>
    </source>
</evidence>
<evidence type="ECO:0000259" key="19">
    <source>
        <dbReference type="PROSITE" id="PS50215"/>
    </source>
</evidence>
<feature type="disulfide bond" evidence="15">
    <location>
        <begin position="509"/>
        <end position="531"/>
    </location>
</feature>
<feature type="chain" id="PRO_5004243505" evidence="18">
    <location>
        <begin position="31"/>
        <end position="981"/>
    </location>
</feature>
<feature type="domain" description="Peptidase M12B" evidence="19">
    <location>
        <begin position="251"/>
        <end position="456"/>
    </location>
</feature>
<feature type="active site" evidence="13 16">
    <location>
        <position position="391"/>
    </location>
</feature>
<feature type="binding site" description="in inhibited form" evidence="14">
    <location>
        <position position="197"/>
    </location>
    <ligand>
        <name>Zn(2+)</name>
        <dbReference type="ChEBI" id="CHEBI:29105"/>
        <note>catalytic</note>
    </ligand>
</feature>
<dbReference type="PANTHER" id="PTHR13723:SF37">
    <property type="entry name" value="A DISINTEGRIN AND METALLOPROTEINASE WITH THROMBOSPONDIN MOTIFS 5"/>
    <property type="match status" value="1"/>
</dbReference>
<keyword evidence="14" id="KW-0106">Calcium</keyword>
<dbReference type="InterPro" id="IPR013276">
    <property type="entry name" value="Pept_M12B_ADAM-TS5"/>
</dbReference>
<feature type="disulfide bond" evidence="15">
    <location>
        <begin position="591"/>
        <end position="628"/>
    </location>
</feature>
<dbReference type="Pfam" id="PF05986">
    <property type="entry name" value="ADAMTS_spacer1"/>
    <property type="match status" value="1"/>
</dbReference>
<dbReference type="PANTHER" id="PTHR13723">
    <property type="entry name" value="ADAMTS A DISINTEGRIN AND METALLOPROTEASE WITH THROMBOSPONDIN MOTIFS PROTEASE"/>
    <property type="match status" value="1"/>
</dbReference>
<feature type="binding site" evidence="14 16">
    <location>
        <position position="390"/>
    </location>
    <ligand>
        <name>Zn(2+)</name>
        <dbReference type="ChEBI" id="CHEBI:29105"/>
        <note>catalytic</note>
    </ligand>
</feature>
<dbReference type="GO" id="GO:0030198">
    <property type="term" value="P:extracellular matrix organization"/>
    <property type="evidence" value="ECO:0007669"/>
    <property type="project" value="InterPro"/>
</dbReference>
<evidence type="ECO:0000256" key="2">
    <source>
        <dbReference type="ARBA" id="ARBA00022525"/>
    </source>
</evidence>
<evidence type="ECO:0000256" key="9">
    <source>
        <dbReference type="ARBA" id="ARBA00023049"/>
    </source>
</evidence>
<organism evidence="20">
    <name type="scientific">Tetraodon nigroviridis</name>
    <name type="common">Spotted green pufferfish</name>
    <name type="synonym">Chelonodon nigroviridis</name>
    <dbReference type="NCBI Taxonomy" id="99883"/>
    <lineage>
        <taxon>Eukaryota</taxon>
        <taxon>Metazoa</taxon>
        <taxon>Chordata</taxon>
        <taxon>Craniata</taxon>
        <taxon>Vertebrata</taxon>
        <taxon>Euteleostomi</taxon>
        <taxon>Actinopterygii</taxon>
        <taxon>Neopterygii</taxon>
        <taxon>Teleostei</taxon>
        <taxon>Neoteleostei</taxon>
        <taxon>Acanthomorphata</taxon>
        <taxon>Eupercaria</taxon>
        <taxon>Tetraodontiformes</taxon>
        <taxon>Tetradontoidea</taxon>
        <taxon>Tetraodontidae</taxon>
        <taxon>Tetraodon</taxon>
    </lineage>
</organism>
<accession>Q4RY30</accession>
<dbReference type="Gene3D" id="2.20.100.10">
    <property type="entry name" value="Thrombospondin type-1 (TSP1) repeat"/>
    <property type="match status" value="2"/>
</dbReference>
<dbReference type="OrthoDB" id="9936463at2759"/>
<evidence type="ECO:0000313" key="20">
    <source>
        <dbReference type="EMBL" id="CAG06702.1"/>
    </source>
</evidence>
<protein>
    <submittedName>
        <fullName evidence="20">(spotted green pufferfish) hypothetical protein</fullName>
    </submittedName>
</protein>
<dbReference type="InterPro" id="IPR045371">
    <property type="entry name" value="ADAMTS_CR_3"/>
</dbReference>
<comment type="subcellular location">
    <subcellularLocation>
        <location evidence="1">Secreted</location>
        <location evidence="1">Extracellular space</location>
        <location evidence="1">Extracellular matrix</location>
    </subcellularLocation>
</comment>
<dbReference type="Pfam" id="PF19236">
    <property type="entry name" value="ADAMTS_CR_3"/>
    <property type="match status" value="1"/>
</dbReference>
<dbReference type="GO" id="GO:0004222">
    <property type="term" value="F:metalloendopeptidase activity"/>
    <property type="evidence" value="ECO:0007669"/>
    <property type="project" value="InterPro"/>
</dbReference>
<feature type="binding site" evidence="14 16">
    <location>
        <position position="394"/>
    </location>
    <ligand>
        <name>Zn(2+)</name>
        <dbReference type="ChEBI" id="CHEBI:29105"/>
        <note>catalytic</note>
    </ligand>
</feature>
<dbReference type="InterPro" id="IPR050439">
    <property type="entry name" value="ADAMTS_ADAMTS-like"/>
</dbReference>
<keyword evidence="8 14" id="KW-0862">Zinc</keyword>
<evidence type="ECO:0000256" key="14">
    <source>
        <dbReference type="PIRSR" id="PIRSR613273-2"/>
    </source>
</evidence>
<feature type="disulfide bond" evidence="15">
    <location>
        <begin position="595"/>
        <end position="633"/>
    </location>
</feature>
<feature type="disulfide bond" evidence="15">
    <location>
        <begin position="368"/>
        <end position="483"/>
    </location>
</feature>
<dbReference type="Gene3D" id="3.40.390.10">
    <property type="entry name" value="Collagenase (Catalytic Domain)"/>
    <property type="match status" value="1"/>
</dbReference>
<keyword evidence="7" id="KW-0378">Hydrolase</keyword>
<name>Q4RY30_TETNG</name>
<dbReference type="SMART" id="SM00209">
    <property type="entry name" value="TSP1"/>
    <property type="match status" value="2"/>
</dbReference>
<sequence length="981" mass="107488">MMRLLGALTEGMLSLRLLLLCVVELDLAAGLPAFQGFFLPPANGSRLAPARRTDGVVRTIDRIYHGGGKVGYLLYLDGSRFQLDMERDESALSHHFGSRDVFALMGDSPAPPPRECVYRGTVDSNPESLAVLTLCGGGLQGFFAVNRSRYTITPIVRAKGHERDVRTLQDKDAERALHAFTRERFSFEATREGRESCGTRDGRGGRRLRRHRRGGRDREGLAGENGPHGTRGRRRRGRLEQRRKRSVSRARHVELLLVADETMTKKYGKDLNHYLLTLASIASRLYGHASIENPIRLSVVKVTAVSDGEKGLDVSKNAAATLKSFCATGRRAGDYRIFWRLQFGRMGRDLCGHHSCDTLGMADVGTICSPERSCAVIEDDGLHAAFTVAHEIGHLLGLSHDDSKFCEERFGVNSDKRLMSSILTSIDASKPWSRCTSATITDFFDDGNGERCCSQTDTTVVSFRLCVSSSRLPDIFISSPAECLLDSPRQPLLGPEELPGQSYDAVRQCRLAFGPEYTVCPGMDVCSRLWCAVIRQGQMVCLTKKLPAVEGTPCGKGRICLQGKCVDKTRKRHYSVSNHGSWSSWGPWGSCSRTCGGGLQFAQRLCNNPPPRNNGRYCTGKRAIYRSCNVTPCPPSVKSFREEQCEVRNGPQTDPKGVKTFVEWVPKYAGVLPKDVCKLTCRAKGTGYYVVFSQRVTDGTECRPYSSSVCVKGKCVRTGCDGIIGSKLQYDKCGVCGGDSTGCIRVVGNFTKKSKGYTDVVKIPAGSTHLKVRQHKAKDQTRYSAYLALRRPNGDYLLNGKFMISTSETIIPLIGSVLNYSGWSQRDEWLHSMGPGALQEALVVQILATDAKKPLDIRYSFFMPRRTGAQQPSAQLLPDPKPTVAESATTLSATVRNTSGSATPSSAPTILVSQTPLGPVLPTSAPGPGWVTGSWMTCSRTCDTGWQSRTVQCKNLDGKLSKGCVLSSRPSAFRPCLVKKC</sequence>
<keyword evidence="5" id="KW-0165">Cleavage on pair of basic residues</keyword>
<comment type="cofactor">
    <cofactor evidence="14">
        <name>Zn(2+)</name>
        <dbReference type="ChEBI" id="CHEBI:29105"/>
    </cofactor>
    <text evidence="14">Binds 1 zinc ion per subunit.</text>
</comment>
<feature type="binding site" evidence="14">
    <location>
        <position position="254"/>
    </location>
    <ligand>
        <name>Ca(2+)</name>
        <dbReference type="ChEBI" id="CHEBI:29108"/>
        <label>1</label>
    </ligand>
</feature>
<feature type="binding site" evidence="14 16">
    <location>
        <position position="400"/>
    </location>
    <ligand>
        <name>Zn(2+)</name>
        <dbReference type="ChEBI" id="CHEBI:29105"/>
        <note>catalytic</note>
    </ligand>
</feature>
<keyword evidence="11 15" id="KW-1015">Disulfide bond</keyword>
<dbReference type="SUPFAM" id="SSF82895">
    <property type="entry name" value="TSP-1 type 1 repeat"/>
    <property type="match status" value="2"/>
</dbReference>
<dbReference type="PROSITE" id="PS50215">
    <property type="entry name" value="ADAM_MEPRO"/>
    <property type="match status" value="1"/>
</dbReference>
<keyword evidence="4" id="KW-0645">Protease</keyword>
<keyword evidence="10" id="KW-0865">Zymogen</keyword>
<evidence type="ECO:0000256" key="11">
    <source>
        <dbReference type="ARBA" id="ARBA00023157"/>
    </source>
</evidence>
<feature type="region of interest" description="Disordered" evidence="17">
    <location>
        <begin position="191"/>
        <end position="246"/>
    </location>
</feature>
<dbReference type="Pfam" id="PF00090">
    <property type="entry name" value="TSP_1"/>
    <property type="match status" value="1"/>
</dbReference>
<proteinExistence type="predicted"/>
<feature type="disulfide bond" evidence="15">
    <location>
        <begin position="326"/>
        <end position="374"/>
    </location>
</feature>
<dbReference type="Pfam" id="PF19030">
    <property type="entry name" value="TSP1_ADAMTS"/>
    <property type="match status" value="1"/>
</dbReference>
<dbReference type="EMBL" id="CAAE01014978">
    <property type="protein sequence ID" value="CAG06702.1"/>
    <property type="molecule type" value="Genomic_DNA"/>
</dbReference>
<dbReference type="PROSITE" id="PS50092">
    <property type="entry name" value="TSP1"/>
    <property type="match status" value="2"/>
</dbReference>
<dbReference type="Pfam" id="PF17771">
    <property type="entry name" value="ADAMTS_CR_2"/>
    <property type="match status" value="1"/>
</dbReference>
<keyword evidence="3" id="KW-0272">Extracellular matrix</keyword>
<feature type="binding site" evidence="14">
    <location>
        <position position="486"/>
    </location>
    <ligand>
        <name>Ca(2+)</name>
        <dbReference type="ChEBI" id="CHEBI:29108"/>
        <label>2</label>
    </ligand>
</feature>
<evidence type="ECO:0000256" key="15">
    <source>
        <dbReference type="PIRSR" id="PIRSR613273-3"/>
    </source>
</evidence>
<evidence type="ECO:0000256" key="10">
    <source>
        <dbReference type="ARBA" id="ARBA00023145"/>
    </source>
</evidence>
<evidence type="ECO:0000256" key="6">
    <source>
        <dbReference type="ARBA" id="ARBA00022723"/>
    </source>
</evidence>
<dbReference type="FunFam" id="2.60.120.830:FF:000001">
    <property type="entry name" value="A disintegrin and metalloproteinase with thrombospondin motifs 1"/>
    <property type="match status" value="1"/>
</dbReference>
<feature type="disulfide bond" evidence="15">
    <location>
        <begin position="526"/>
        <end position="560"/>
    </location>
</feature>
<feature type="compositionally biased region" description="Basic and acidic residues" evidence="17">
    <location>
        <begin position="191"/>
        <end position="204"/>
    </location>
</feature>
<dbReference type="GO" id="GO:0008270">
    <property type="term" value="F:zinc ion binding"/>
    <property type="evidence" value="ECO:0007669"/>
    <property type="project" value="InterPro"/>
</dbReference>
<comment type="caution">
    <text evidence="16">Lacks conserved residue(s) required for the propagation of feature annotation.</text>
</comment>
<dbReference type="KEGG" id="tng:GSTEN00027174G001"/>
<keyword evidence="2" id="KW-0964">Secreted</keyword>
<dbReference type="Gene3D" id="3.40.1620.60">
    <property type="match status" value="2"/>
</dbReference>
<keyword evidence="6 14" id="KW-0479">Metal-binding</keyword>
<dbReference type="CDD" id="cd04273">
    <property type="entry name" value="ZnMc_ADAMTS_like"/>
    <property type="match status" value="1"/>
</dbReference>
<feature type="disulfide bond" evidence="15">
    <location>
        <begin position="351"/>
        <end position="356"/>
    </location>
</feature>
<dbReference type="InterPro" id="IPR013273">
    <property type="entry name" value="ADAMTS/ADAMTS-like"/>
</dbReference>
<feature type="disulfide bond" evidence="15">
    <location>
        <begin position="520"/>
        <end position="541"/>
    </location>
</feature>
<evidence type="ECO:0000256" key="18">
    <source>
        <dbReference type="SAM" id="SignalP"/>
    </source>
</evidence>
<feature type="signal peptide" evidence="18">
    <location>
        <begin position="1"/>
        <end position="30"/>
    </location>
</feature>